<gene>
    <name evidence="1" type="ORF">APZ42_032801</name>
</gene>
<proteinExistence type="predicted"/>
<evidence type="ECO:0000313" key="2">
    <source>
        <dbReference type="Proteomes" id="UP000076858"/>
    </source>
</evidence>
<dbReference type="AlphaFoldDB" id="A0A164LV45"/>
<organism evidence="1 2">
    <name type="scientific">Daphnia magna</name>
    <dbReference type="NCBI Taxonomy" id="35525"/>
    <lineage>
        <taxon>Eukaryota</taxon>
        <taxon>Metazoa</taxon>
        <taxon>Ecdysozoa</taxon>
        <taxon>Arthropoda</taxon>
        <taxon>Crustacea</taxon>
        <taxon>Branchiopoda</taxon>
        <taxon>Diplostraca</taxon>
        <taxon>Cladocera</taxon>
        <taxon>Anomopoda</taxon>
        <taxon>Daphniidae</taxon>
        <taxon>Daphnia</taxon>
    </lineage>
</organism>
<accession>A0A164LV45</accession>
<reference evidence="1 2" key="1">
    <citation type="submission" date="2016-03" db="EMBL/GenBank/DDBJ databases">
        <title>EvidentialGene: Evidence-directed Construction of Genes on Genomes.</title>
        <authorList>
            <person name="Gilbert D.G."/>
            <person name="Choi J.-H."/>
            <person name="Mockaitis K."/>
            <person name="Colbourne J."/>
            <person name="Pfrender M."/>
        </authorList>
    </citation>
    <scope>NUCLEOTIDE SEQUENCE [LARGE SCALE GENOMIC DNA]</scope>
    <source>
        <strain evidence="1 2">Xinb3</strain>
        <tissue evidence="1">Complete organism</tissue>
    </source>
</reference>
<comment type="caution">
    <text evidence="1">The sequence shown here is derived from an EMBL/GenBank/DDBJ whole genome shotgun (WGS) entry which is preliminary data.</text>
</comment>
<dbReference type="Proteomes" id="UP000076858">
    <property type="component" value="Unassembled WGS sequence"/>
</dbReference>
<sequence length="262" mass="30124">MAHSVAGRRRWHSQIGGQLLQVWIAGHHRNALLRPQMQTQQLRLSGCVTASRTRQRPLLRLDRLARDGRRRRRRQQESLAGRAVVAPHRRRMALQDVSEAELTRGEFAAADGTSVTTSTTSSCPSFRVPLLLIADGHIVVLFVGLRGGSSRRRRWHQGVQEVEGELMRHQVSLELFQRQLMAAQRALNLLLVGSLGRPSSPHSAGWPRMGRAGRWNETRHWRTRVRLPTVRPFVRKQVARQRSGAEIAIIRVLQRRWRSRFW</sequence>
<name>A0A164LV45_9CRUS</name>
<keyword evidence="2" id="KW-1185">Reference proteome</keyword>
<protein>
    <submittedName>
        <fullName evidence="1">Uncharacterized protein</fullName>
    </submittedName>
</protein>
<evidence type="ECO:0000313" key="1">
    <source>
        <dbReference type="EMBL" id="KZS04462.1"/>
    </source>
</evidence>
<dbReference type="EMBL" id="LRGB01003123">
    <property type="protein sequence ID" value="KZS04462.1"/>
    <property type="molecule type" value="Genomic_DNA"/>
</dbReference>